<dbReference type="RefSeq" id="WP_146960176.1">
    <property type="nucleotide sequence ID" value="NZ_CP042467.1"/>
</dbReference>
<evidence type="ECO:0000313" key="2">
    <source>
        <dbReference type="EMBL" id="QED28074.1"/>
    </source>
</evidence>
<dbReference type="AlphaFoldDB" id="A0A5B8XRC3"/>
<dbReference type="InterPro" id="IPR018547">
    <property type="entry name" value="AbiEi_C"/>
</dbReference>
<gene>
    <name evidence="2" type="ORF">FRD01_12675</name>
</gene>
<protein>
    <recommendedName>
        <fullName evidence="1">AbiEi antitoxin C-terminal domain-containing protein</fullName>
    </recommendedName>
</protein>
<organism evidence="2 3">
    <name type="scientific">Microvenator marinus</name>
    <dbReference type="NCBI Taxonomy" id="2600177"/>
    <lineage>
        <taxon>Bacteria</taxon>
        <taxon>Deltaproteobacteria</taxon>
        <taxon>Bradymonadales</taxon>
        <taxon>Microvenatoraceae</taxon>
        <taxon>Microvenator</taxon>
    </lineage>
</organism>
<keyword evidence="3" id="KW-1185">Reference proteome</keyword>
<accession>A0A5B8XRC3</accession>
<evidence type="ECO:0000259" key="1">
    <source>
        <dbReference type="Pfam" id="PF09407"/>
    </source>
</evidence>
<name>A0A5B8XRC3_9DELT</name>
<dbReference type="OrthoDB" id="42441at2"/>
<dbReference type="EMBL" id="CP042467">
    <property type="protein sequence ID" value="QED28074.1"/>
    <property type="molecule type" value="Genomic_DNA"/>
</dbReference>
<evidence type="ECO:0000313" key="3">
    <source>
        <dbReference type="Proteomes" id="UP000321595"/>
    </source>
</evidence>
<feature type="domain" description="AbiEi antitoxin C-terminal" evidence="1">
    <location>
        <begin position="67"/>
        <end position="208"/>
    </location>
</feature>
<dbReference type="KEGG" id="bbae:FRD01_12675"/>
<proteinExistence type="predicted"/>
<reference evidence="2 3" key="1">
    <citation type="submission" date="2019-08" db="EMBL/GenBank/DDBJ databases">
        <authorList>
            <person name="Liang Q."/>
        </authorList>
    </citation>
    <scope>NUCLEOTIDE SEQUENCE [LARGE SCALE GENOMIC DNA]</scope>
    <source>
        <strain evidence="2 3">V1718</strain>
    </source>
</reference>
<sequence length="260" mass="28725">MNAADYIEELQTNGRLVFTTNDAVRALGKSVAAVRAQLRRLKEKGRIADPYRGFHVVVPPKYRRLGCLPPDHFIPQLMEHLEQPYYVALLSAAAYHGAAHHAPMVFQVMVPRSRRSLECGGVRVDFIARQDMEFTAVIDRDTPTGILRIASPAATAVEVVGYPERCGFLDNVATVLAELAESIDADALETEARRAPTAWVQRLGYLLSLVDQEGLAERLDGVLAERNAFTVALAPWKEVEGVARNARWQVAVNVEVVPDV</sequence>
<dbReference type="Proteomes" id="UP000321595">
    <property type="component" value="Chromosome"/>
</dbReference>
<dbReference type="Pfam" id="PF09407">
    <property type="entry name" value="AbiEi_1"/>
    <property type="match status" value="1"/>
</dbReference>